<reference evidence="2" key="1">
    <citation type="submission" date="2017-09" db="EMBL/GenBank/DDBJ databases">
        <title>Depth-based differentiation of microbial function through sediment-hosted aquifers and enrichment of novel symbionts in the deep terrestrial subsurface.</title>
        <authorList>
            <person name="Probst A.J."/>
            <person name="Ladd B."/>
            <person name="Jarett J.K."/>
            <person name="Geller-Mcgrath D.E."/>
            <person name="Sieber C.M.K."/>
            <person name="Emerson J.B."/>
            <person name="Anantharaman K."/>
            <person name="Thomas B.C."/>
            <person name="Malmstrom R."/>
            <person name="Stieglmeier M."/>
            <person name="Klingl A."/>
            <person name="Woyke T."/>
            <person name="Ryan C.M."/>
            <person name="Banfield J.F."/>
        </authorList>
    </citation>
    <scope>NUCLEOTIDE SEQUENCE [LARGE SCALE GENOMIC DNA]</scope>
</reference>
<evidence type="ECO:0000313" key="1">
    <source>
        <dbReference type="EMBL" id="PJC28510.1"/>
    </source>
</evidence>
<dbReference type="EMBL" id="PFSE01000064">
    <property type="protein sequence ID" value="PJC28510.1"/>
    <property type="molecule type" value="Genomic_DNA"/>
</dbReference>
<name>A0A2M8ETS1_9BACT</name>
<accession>A0A2M8ETS1</accession>
<gene>
    <name evidence="1" type="ORF">CO053_04155</name>
</gene>
<evidence type="ECO:0000313" key="2">
    <source>
        <dbReference type="Proteomes" id="UP000230885"/>
    </source>
</evidence>
<dbReference type="Proteomes" id="UP000230885">
    <property type="component" value="Unassembled WGS sequence"/>
</dbReference>
<sequence>MLVFVPLSLINNPRDPGYIFRYLLLMIQRITFRYIFDDLIRTVALVSCFVYYNFRKEKFLKMTESSDKETIPQRKTISRRSFLKTAGVTAAGAVLSGCVDKQALKNLQETANAQTKIEEEKRIIEVKERATKEAPLMLLEEKRKEAKNRVQSLEKALLKKGILGQVKPVGGDFNPQEKIRVRVTAKEGLFLRALPKVEEDTKITFLDLEGQPRRAFCFGEMPAGMLFEVTVGQDLWYSVRPSDLKLYSMCTVLPNDRIVTTSMGEQYVFFCAREGNTSYVGDIQTIKHEW</sequence>
<proteinExistence type="predicted"/>
<organism evidence="1 2">
    <name type="scientific">Candidatus Shapirobacteria bacterium CG_4_9_14_0_2_um_filter_40_11</name>
    <dbReference type="NCBI Taxonomy" id="1974876"/>
    <lineage>
        <taxon>Bacteria</taxon>
        <taxon>Candidatus Shapironibacteriota</taxon>
    </lineage>
</organism>
<dbReference type="InterPro" id="IPR019546">
    <property type="entry name" value="TAT_signal_bac_arc"/>
</dbReference>
<dbReference type="AlphaFoldDB" id="A0A2M8ETS1"/>
<protein>
    <recommendedName>
        <fullName evidence="3">Twin-arginine translocation signal domain-containing protein</fullName>
    </recommendedName>
</protein>
<dbReference type="NCBIfam" id="TIGR01409">
    <property type="entry name" value="TAT_signal_seq"/>
    <property type="match status" value="1"/>
</dbReference>
<dbReference type="Pfam" id="PF10518">
    <property type="entry name" value="TAT_signal"/>
    <property type="match status" value="1"/>
</dbReference>
<comment type="caution">
    <text evidence="1">The sequence shown here is derived from an EMBL/GenBank/DDBJ whole genome shotgun (WGS) entry which is preliminary data.</text>
</comment>
<evidence type="ECO:0008006" key="3">
    <source>
        <dbReference type="Google" id="ProtNLM"/>
    </source>
</evidence>